<name>A0A8H3RRM3_9EURO</name>
<sequence>MIFELFNQLLLPTISSHDAWRDAGDISEWAWSTAEVPLNTAWVQPTTTTSTVKVLLRRTIQQPLHTRISNALFSLLLSTTCFSLGRRLDSQFSRGDRPLLLSHSYTLNVVVAILPPSGRLTP</sequence>
<comment type="caution">
    <text evidence="1">The sequence shown here is derived from an EMBL/GenBank/DDBJ whole genome shotgun (WGS) entry which is preliminary data.</text>
</comment>
<reference evidence="1 2" key="1">
    <citation type="submission" date="2020-01" db="EMBL/GenBank/DDBJ databases">
        <title>Draft genome sequence of Aspergillus udagawae IFM 46972.</title>
        <authorList>
            <person name="Takahashi H."/>
            <person name="Yaguchi T."/>
        </authorList>
    </citation>
    <scope>NUCLEOTIDE SEQUENCE [LARGE SCALE GENOMIC DNA]</scope>
    <source>
        <strain evidence="1 2">IFM 46972</strain>
    </source>
</reference>
<dbReference type="Proteomes" id="UP000465221">
    <property type="component" value="Unassembled WGS sequence"/>
</dbReference>
<proteinExistence type="predicted"/>
<dbReference type="AlphaFoldDB" id="A0A8H3RRM3"/>
<organism evidence="1 2">
    <name type="scientific">Aspergillus udagawae</name>
    <dbReference type="NCBI Taxonomy" id="91492"/>
    <lineage>
        <taxon>Eukaryota</taxon>
        <taxon>Fungi</taxon>
        <taxon>Dikarya</taxon>
        <taxon>Ascomycota</taxon>
        <taxon>Pezizomycotina</taxon>
        <taxon>Eurotiomycetes</taxon>
        <taxon>Eurotiomycetidae</taxon>
        <taxon>Eurotiales</taxon>
        <taxon>Aspergillaceae</taxon>
        <taxon>Aspergillus</taxon>
        <taxon>Aspergillus subgen. Fumigati</taxon>
    </lineage>
</organism>
<evidence type="ECO:0000313" key="2">
    <source>
        <dbReference type="Proteomes" id="UP000465221"/>
    </source>
</evidence>
<accession>A0A8H3RRM3</accession>
<protein>
    <submittedName>
        <fullName evidence="1">Uncharacterized protein</fullName>
    </submittedName>
</protein>
<dbReference type="EMBL" id="BLKC01000030">
    <property type="protein sequence ID" value="GFF37159.1"/>
    <property type="molecule type" value="Genomic_DNA"/>
</dbReference>
<gene>
    <name evidence="1" type="ORF">IFM46972_05131</name>
</gene>
<evidence type="ECO:0000313" key="1">
    <source>
        <dbReference type="EMBL" id="GFF37159.1"/>
    </source>
</evidence>